<sequence length="348" mass="38814">MPAISHTYAPRNSSSLDVHRVAFESIVARELSLGRFLGPFSQASIESYIGHFQTSPISLTPKPHKPDKFRLVQNFSFPHTPRNGTRSLNSFVSSDDYPCTWGTFNTTALMLSRLPPGSQAAVRDIAEAYRNLPLHPSQWPGAVVRYSDADEFLLDTNTAFGFTSNAGVFGYPGDALSDVLRFVGMLNEKWIDDYLVARILCAHIDAYNASNAARRLDVQQRGGRHHTGGRYWYGGRPLDDGRVEEFSHDFAFPVRDLSGTSPRSLSDAVFNCCLQDLDDVYASLGVPWQTEKDQAFASVFTFTGFVWNLDERTVALDEEKRVKYCWNVVDPRMCACGSGARENALEMG</sequence>
<comment type="caution">
    <text evidence="1">The sequence shown here is derived from an EMBL/GenBank/DDBJ whole genome shotgun (WGS) entry which is preliminary data.</text>
</comment>
<dbReference type="PANTHER" id="PTHR33050">
    <property type="entry name" value="REVERSE TRANSCRIPTASE DOMAIN-CONTAINING PROTEIN"/>
    <property type="match status" value="1"/>
</dbReference>
<evidence type="ECO:0000313" key="1">
    <source>
        <dbReference type="EMBL" id="GJE95662.1"/>
    </source>
</evidence>
<dbReference type="EMBL" id="BPQB01000051">
    <property type="protein sequence ID" value="GJE95662.1"/>
    <property type="molecule type" value="Genomic_DNA"/>
</dbReference>
<dbReference type="Proteomes" id="UP000703269">
    <property type="component" value="Unassembled WGS sequence"/>
</dbReference>
<dbReference type="PANTHER" id="PTHR33050:SF7">
    <property type="entry name" value="RIBONUCLEASE H"/>
    <property type="match status" value="1"/>
</dbReference>
<protein>
    <submittedName>
        <fullName evidence="1">Uncharacterized protein</fullName>
    </submittedName>
</protein>
<dbReference type="InterPro" id="IPR052055">
    <property type="entry name" value="Hepadnavirus_pol/RT"/>
</dbReference>
<name>A0A9P3GHE3_9APHY</name>
<gene>
    <name evidence="1" type="ORF">PsYK624_118480</name>
</gene>
<dbReference type="OrthoDB" id="3255824at2759"/>
<organism evidence="1 2">
    <name type="scientific">Phanerochaete sordida</name>
    <dbReference type="NCBI Taxonomy" id="48140"/>
    <lineage>
        <taxon>Eukaryota</taxon>
        <taxon>Fungi</taxon>
        <taxon>Dikarya</taxon>
        <taxon>Basidiomycota</taxon>
        <taxon>Agaricomycotina</taxon>
        <taxon>Agaricomycetes</taxon>
        <taxon>Polyporales</taxon>
        <taxon>Phanerochaetaceae</taxon>
        <taxon>Phanerochaete</taxon>
    </lineage>
</organism>
<keyword evidence="2" id="KW-1185">Reference proteome</keyword>
<dbReference type="AlphaFoldDB" id="A0A9P3GHE3"/>
<evidence type="ECO:0000313" key="2">
    <source>
        <dbReference type="Proteomes" id="UP000703269"/>
    </source>
</evidence>
<reference evidence="1 2" key="1">
    <citation type="submission" date="2021-08" db="EMBL/GenBank/DDBJ databases">
        <title>Draft Genome Sequence of Phanerochaete sordida strain YK-624.</title>
        <authorList>
            <person name="Mori T."/>
            <person name="Dohra H."/>
            <person name="Suzuki T."/>
            <person name="Kawagishi H."/>
            <person name="Hirai H."/>
        </authorList>
    </citation>
    <scope>NUCLEOTIDE SEQUENCE [LARGE SCALE GENOMIC DNA]</scope>
    <source>
        <strain evidence="1 2">YK-624</strain>
    </source>
</reference>
<proteinExistence type="predicted"/>
<accession>A0A9P3GHE3</accession>